<gene>
    <name evidence="1" type="ORF">pneo_cds_779</name>
</gene>
<reference evidence="1" key="1">
    <citation type="journal article" date="2018" name="Nat. Commun.">
        <title>Diversity and evolution of the emerging Pandoraviridae family.</title>
        <authorList>
            <person name="Legendre M."/>
            <person name="Fabre E."/>
            <person name="Poirot O."/>
            <person name="Jeudy S."/>
            <person name="Lartigue A."/>
            <person name="Alempic J.M."/>
            <person name="Beucher L."/>
            <person name="Philippe N."/>
            <person name="Bertaux L."/>
            <person name="Christo-Foroux E."/>
            <person name="Labadie K."/>
            <person name="Coute Y."/>
            <person name="Abergel C."/>
            <person name="Claverie J.M."/>
        </authorList>
    </citation>
    <scope>NUCLEOTIDE SEQUENCE [LARGE SCALE GENOMIC DNA]</scope>
    <source>
        <strain evidence="1">Neocaledonia</strain>
    </source>
</reference>
<evidence type="ECO:0000313" key="1">
    <source>
        <dbReference type="EMBL" id="AVK76386.1"/>
    </source>
</evidence>
<dbReference type="EMBL" id="MG011690">
    <property type="protein sequence ID" value="AVK76386.1"/>
    <property type="molecule type" value="Genomic_DNA"/>
</dbReference>
<proteinExistence type="predicted"/>
<dbReference type="KEGG" id="vg:36843099"/>
<dbReference type="InterPro" id="IPR036047">
    <property type="entry name" value="F-box-like_dom_sf"/>
</dbReference>
<dbReference type="Proteomes" id="UP000249287">
    <property type="component" value="Segment"/>
</dbReference>
<accession>A0A2U7UD78</accession>
<dbReference type="SUPFAM" id="SSF81383">
    <property type="entry name" value="F-box domain"/>
    <property type="match status" value="1"/>
</dbReference>
<evidence type="ECO:0008006" key="2">
    <source>
        <dbReference type="Google" id="ProtNLM"/>
    </source>
</evidence>
<dbReference type="RefSeq" id="YP_009482389.1">
    <property type="nucleotide sequence ID" value="NC_037666.1"/>
</dbReference>
<dbReference type="GeneID" id="36843099"/>
<protein>
    <recommendedName>
        <fullName evidence="2">F-box incomplete domain containing protein</fullName>
    </recommendedName>
</protein>
<sequence>METLPPEMLHMIIGFVGRPWLPVAARTCHHWRACVKGINPSALVLGNASVDAAILGKHRALVLWLCAAFPCIWTGRAAALALMTGSADLVDAVTLAIGTPIDGAIAVATAAAMGDRSLTYRLLEQGYPWDDVVAACAATSWSEDDLLVLLGRHPSAATMAACAAASDGRYEVFVAVVGAHLVDQDACAHCCRGRLYSWTRQHWGGIPLIKGAQRQRDRRFARCVSRWNRPANPTGPYIVADLMCVSDRHCWTHTDWNRLGVFAAESPRDRTIHPYFCYQFTRGPLGRPSWADAFPL</sequence>
<organism evidence="1">
    <name type="scientific">Pandoravirus neocaledonia</name>
    <dbReference type="NCBI Taxonomy" id="2107708"/>
    <lineage>
        <taxon>Viruses</taxon>
        <taxon>Pandoravirus</taxon>
    </lineage>
</organism>
<name>A0A2U7UD78_9VIRU</name>